<keyword evidence="4" id="KW-0732">Signal</keyword>
<dbReference type="SUPFAM" id="SSF54928">
    <property type="entry name" value="RNA-binding domain, RBD"/>
    <property type="match status" value="2"/>
</dbReference>
<evidence type="ECO:0000313" key="7">
    <source>
        <dbReference type="Proteomes" id="UP000325577"/>
    </source>
</evidence>
<dbReference type="CDD" id="cd00590">
    <property type="entry name" value="RRM_SF"/>
    <property type="match status" value="3"/>
</dbReference>
<proteinExistence type="predicted"/>
<name>A0A5J4ZH06_9ASTE</name>
<dbReference type="SMART" id="SM00360">
    <property type="entry name" value="RRM"/>
    <property type="match status" value="2"/>
</dbReference>
<dbReference type="InterPro" id="IPR000504">
    <property type="entry name" value="RRM_dom"/>
</dbReference>
<keyword evidence="1 2" id="KW-0694">RNA-binding</keyword>
<accession>A0A5J4ZH06</accession>
<dbReference type="AlphaFoldDB" id="A0A5J4ZH06"/>
<dbReference type="PANTHER" id="PTHR21245">
    <property type="entry name" value="HETEROGENEOUS NUCLEAR RIBONUCLEOPROTEIN"/>
    <property type="match status" value="1"/>
</dbReference>
<feature type="domain" description="RRM" evidence="5">
    <location>
        <begin position="49"/>
        <end position="132"/>
    </location>
</feature>
<evidence type="ECO:0000256" key="1">
    <source>
        <dbReference type="ARBA" id="ARBA00022884"/>
    </source>
</evidence>
<dbReference type="PROSITE" id="PS50102">
    <property type="entry name" value="RRM"/>
    <property type="match status" value="2"/>
</dbReference>
<sequence length="405" mass="45140">MMNGRTKTNKGFAFVRFSLAAYAKVALAKYPKVEICGKQCGVSPVEGNDTLFLGNIDKKWKSEDVLKLLQEIGIEKIDKVTVMADPSNIERNRGFAFLELETNKDAQNAYKKLQKKDVFGKHQKIKVAWAEPLNEPDEEEILKVKSVYAEYIPSSWDEEKVRDYFKKFGEIENVVLARDLRSSRRKDFAFVNFATREAALACIEAFSREPLNDDCSKVSVKVSLAKPIPKGKQIKPVSNPIKKESSKVKQKAAQPVIKPHEPGNKGKSSSSNYEGDRRSSTTAELVHLLREQASWRQSRTGLSIGSLDPDYLYPSPGSKRPFSVLGDDPLYSDPRGYPRARLEGSFPIASPSGLSQGIGMTSLPSYHQQGAGYTSGSFYGAEDYPNSLQTRGPPHHGSSGLYRRY</sequence>
<feature type="region of interest" description="Disordered" evidence="3">
    <location>
        <begin position="231"/>
        <end position="280"/>
    </location>
</feature>
<dbReference type="GO" id="GO:0003723">
    <property type="term" value="F:RNA binding"/>
    <property type="evidence" value="ECO:0007669"/>
    <property type="project" value="UniProtKB-UniRule"/>
</dbReference>
<evidence type="ECO:0000256" key="4">
    <source>
        <dbReference type="SAM" id="SignalP"/>
    </source>
</evidence>
<protein>
    <recommendedName>
        <fullName evidence="5">RRM domain-containing protein</fullName>
    </recommendedName>
</protein>
<evidence type="ECO:0000256" key="2">
    <source>
        <dbReference type="PROSITE-ProRule" id="PRU00176"/>
    </source>
</evidence>
<feature type="signal peptide" evidence="4">
    <location>
        <begin position="1"/>
        <end position="28"/>
    </location>
</feature>
<reference evidence="6 7" key="1">
    <citation type="submission" date="2019-09" db="EMBL/GenBank/DDBJ databases">
        <title>A chromosome-level genome assembly of the Chinese tupelo Nyssa sinensis.</title>
        <authorList>
            <person name="Yang X."/>
            <person name="Kang M."/>
            <person name="Yang Y."/>
            <person name="Xiong H."/>
            <person name="Wang M."/>
            <person name="Zhang Z."/>
            <person name="Wang Z."/>
            <person name="Wu H."/>
            <person name="Ma T."/>
            <person name="Liu J."/>
            <person name="Xi Z."/>
        </authorList>
    </citation>
    <scope>NUCLEOTIDE SEQUENCE [LARGE SCALE GENOMIC DNA]</scope>
    <source>
        <strain evidence="6">J267</strain>
        <tissue evidence="6">Leaf</tissue>
    </source>
</reference>
<evidence type="ECO:0000259" key="5">
    <source>
        <dbReference type="PROSITE" id="PS50102"/>
    </source>
</evidence>
<gene>
    <name evidence="6" type="ORF">F0562_017300</name>
</gene>
<dbReference type="OrthoDB" id="3800936at2759"/>
<organism evidence="6 7">
    <name type="scientific">Nyssa sinensis</name>
    <dbReference type="NCBI Taxonomy" id="561372"/>
    <lineage>
        <taxon>Eukaryota</taxon>
        <taxon>Viridiplantae</taxon>
        <taxon>Streptophyta</taxon>
        <taxon>Embryophyta</taxon>
        <taxon>Tracheophyta</taxon>
        <taxon>Spermatophyta</taxon>
        <taxon>Magnoliopsida</taxon>
        <taxon>eudicotyledons</taxon>
        <taxon>Gunneridae</taxon>
        <taxon>Pentapetalae</taxon>
        <taxon>asterids</taxon>
        <taxon>Cornales</taxon>
        <taxon>Nyssaceae</taxon>
        <taxon>Nyssa</taxon>
    </lineage>
</organism>
<dbReference type="Pfam" id="PF00076">
    <property type="entry name" value="RRM_1"/>
    <property type="match status" value="2"/>
</dbReference>
<dbReference type="Proteomes" id="UP000325577">
    <property type="component" value="Linkage Group LG8"/>
</dbReference>
<feature type="region of interest" description="Disordered" evidence="3">
    <location>
        <begin position="384"/>
        <end position="405"/>
    </location>
</feature>
<dbReference type="InterPro" id="IPR012677">
    <property type="entry name" value="Nucleotide-bd_a/b_plait_sf"/>
</dbReference>
<feature type="chain" id="PRO_5023844841" description="RRM domain-containing protein" evidence="4">
    <location>
        <begin position="29"/>
        <end position="405"/>
    </location>
</feature>
<dbReference type="Gene3D" id="3.30.70.330">
    <property type="match status" value="2"/>
</dbReference>
<keyword evidence="7" id="KW-1185">Reference proteome</keyword>
<dbReference type="EMBL" id="CM018051">
    <property type="protein sequence ID" value="KAA8516882.1"/>
    <property type="molecule type" value="Genomic_DNA"/>
</dbReference>
<dbReference type="InterPro" id="IPR035979">
    <property type="entry name" value="RBD_domain_sf"/>
</dbReference>
<evidence type="ECO:0000313" key="6">
    <source>
        <dbReference type="EMBL" id="KAA8516882.1"/>
    </source>
</evidence>
<evidence type="ECO:0000256" key="3">
    <source>
        <dbReference type="SAM" id="MobiDB-lite"/>
    </source>
</evidence>
<feature type="domain" description="RRM" evidence="5">
    <location>
        <begin position="145"/>
        <end position="227"/>
    </location>
</feature>